<dbReference type="GO" id="GO:0017089">
    <property type="term" value="F:glycolipid transfer activity"/>
    <property type="evidence" value="ECO:0007669"/>
    <property type="project" value="TreeGrafter"/>
</dbReference>
<feature type="chain" id="PRO_5032600551" description="Organic solvent tolerance-like N-terminal domain-containing protein" evidence="2">
    <location>
        <begin position="19"/>
        <end position="187"/>
    </location>
</feature>
<dbReference type="Gene3D" id="2.60.450.10">
    <property type="entry name" value="Lipopolysaccharide (LPS) transport protein A like domain"/>
    <property type="match status" value="1"/>
</dbReference>
<dbReference type="RefSeq" id="WP_161096641.1">
    <property type="nucleotide sequence ID" value="NZ_WWCW01000025.1"/>
</dbReference>
<evidence type="ECO:0000313" key="5">
    <source>
        <dbReference type="Proteomes" id="UP000470302"/>
    </source>
</evidence>
<dbReference type="AlphaFoldDB" id="A0A845G3C8"/>
<dbReference type="GO" id="GO:0009279">
    <property type="term" value="C:cell outer membrane"/>
    <property type="evidence" value="ECO:0007669"/>
    <property type="project" value="TreeGrafter"/>
</dbReference>
<dbReference type="EMBL" id="WWCW01000025">
    <property type="protein sequence ID" value="MYM87507.1"/>
    <property type="molecule type" value="Genomic_DNA"/>
</dbReference>
<reference evidence="4 5" key="1">
    <citation type="submission" date="2020-01" db="EMBL/GenBank/DDBJ databases">
        <title>Novel species isolated from a subtropical stream in China.</title>
        <authorList>
            <person name="Lu H."/>
        </authorList>
    </citation>
    <scope>NUCLEOTIDE SEQUENCE [LARGE SCALE GENOMIC DNA]</scope>
    <source>
        <strain evidence="4 5">FT82W</strain>
    </source>
</reference>
<dbReference type="GO" id="GO:0030288">
    <property type="term" value="C:outer membrane-bounded periplasmic space"/>
    <property type="evidence" value="ECO:0007669"/>
    <property type="project" value="TreeGrafter"/>
</dbReference>
<proteinExistence type="predicted"/>
<keyword evidence="1 2" id="KW-0732">Signal</keyword>
<dbReference type="GO" id="GO:0015920">
    <property type="term" value="P:lipopolysaccharide transport"/>
    <property type="evidence" value="ECO:0007669"/>
    <property type="project" value="TreeGrafter"/>
</dbReference>
<sequence>MRFLLVALALTLPTLATAERADRFQKTVISYDGEMHYDTVKGISQFSDHVETSKGTLLISSDYLTAVQSPEGDYLYTVTSLKDNVARFKQKQDASNDKWVNAEGKTMAYREKDDLLTVNGNAEVKIIENGSVTGVATGAKITYDARTEQIFMKSAGDAADPAKKTRAMLVLMPKADPLPPKLKIAID</sequence>
<name>A0A845G3C8_9BURK</name>
<dbReference type="PANTHER" id="PTHR36504:SF1">
    <property type="entry name" value="LIPOPOLYSACCHARIDE EXPORT SYSTEM PROTEIN LPTA"/>
    <property type="match status" value="1"/>
</dbReference>
<comment type="caution">
    <text evidence="4">The sequence shown here is derived from an EMBL/GenBank/DDBJ whole genome shotgun (WGS) entry which is preliminary data.</text>
</comment>
<dbReference type="Pfam" id="PF03968">
    <property type="entry name" value="LptD_N"/>
    <property type="match status" value="1"/>
</dbReference>
<feature type="domain" description="Organic solvent tolerance-like N-terminal" evidence="3">
    <location>
        <begin position="35"/>
        <end position="148"/>
    </location>
</feature>
<feature type="signal peptide" evidence="2">
    <location>
        <begin position="1"/>
        <end position="18"/>
    </location>
</feature>
<evidence type="ECO:0000313" key="4">
    <source>
        <dbReference type="EMBL" id="MYM87507.1"/>
    </source>
</evidence>
<dbReference type="InterPro" id="IPR005653">
    <property type="entry name" value="OstA-like_N"/>
</dbReference>
<dbReference type="InterPro" id="IPR052037">
    <property type="entry name" value="LPS_export_LptA"/>
</dbReference>
<gene>
    <name evidence="4" type="ORF">GTP91_09980</name>
</gene>
<dbReference type="Proteomes" id="UP000470302">
    <property type="component" value="Unassembled WGS sequence"/>
</dbReference>
<accession>A0A845G3C8</accession>
<protein>
    <recommendedName>
        <fullName evidence="3">Organic solvent tolerance-like N-terminal domain-containing protein</fullName>
    </recommendedName>
</protein>
<organism evidence="4 5">
    <name type="scientific">Duganella vulcania</name>
    <dbReference type="NCBI Taxonomy" id="2692166"/>
    <lineage>
        <taxon>Bacteria</taxon>
        <taxon>Pseudomonadati</taxon>
        <taxon>Pseudomonadota</taxon>
        <taxon>Betaproteobacteria</taxon>
        <taxon>Burkholderiales</taxon>
        <taxon>Oxalobacteraceae</taxon>
        <taxon>Telluria group</taxon>
        <taxon>Duganella</taxon>
    </lineage>
</organism>
<evidence type="ECO:0000259" key="3">
    <source>
        <dbReference type="Pfam" id="PF03968"/>
    </source>
</evidence>
<dbReference type="PANTHER" id="PTHR36504">
    <property type="entry name" value="LIPOPOLYSACCHARIDE EXPORT SYSTEM PROTEIN LPTA"/>
    <property type="match status" value="1"/>
</dbReference>
<evidence type="ECO:0000256" key="2">
    <source>
        <dbReference type="SAM" id="SignalP"/>
    </source>
</evidence>
<evidence type="ECO:0000256" key="1">
    <source>
        <dbReference type="ARBA" id="ARBA00022729"/>
    </source>
</evidence>